<dbReference type="AlphaFoldDB" id="A0A1X7SJI8"/>
<proteinExistence type="predicted"/>
<sequence length="69" mass="7930">VLKSKSPDVDEKRSNLLKLQGTNPHFEFLLRLHHLEKSLLTALNEVKGRILDNNRIITELETLKREGAV</sequence>
<protein>
    <recommendedName>
        <fullName evidence="1">Dynein heavy chain ATP-binding dynein motor region domain-containing protein</fullName>
    </recommendedName>
</protein>
<dbReference type="eggNOG" id="KOG3595">
    <property type="taxonomic scope" value="Eukaryota"/>
</dbReference>
<reference evidence="2" key="1">
    <citation type="submission" date="2017-05" db="UniProtKB">
        <authorList>
            <consortium name="EnsemblMetazoa"/>
        </authorList>
    </citation>
    <scope>IDENTIFICATION</scope>
</reference>
<dbReference type="STRING" id="400682.A0A1X7SJI8"/>
<dbReference type="Gene3D" id="6.10.140.1060">
    <property type="match status" value="1"/>
</dbReference>
<evidence type="ECO:0000259" key="1">
    <source>
        <dbReference type="Pfam" id="PF12781"/>
    </source>
</evidence>
<dbReference type="EnsemblMetazoa" id="Aqu2.1.02281_001">
    <property type="protein sequence ID" value="Aqu2.1.02281_001"/>
    <property type="gene ID" value="Aqu2.1.02281"/>
</dbReference>
<feature type="domain" description="Dynein heavy chain ATP-binding dynein motor region" evidence="1">
    <location>
        <begin position="1"/>
        <end position="66"/>
    </location>
</feature>
<organism evidence="2">
    <name type="scientific">Amphimedon queenslandica</name>
    <name type="common">Sponge</name>
    <dbReference type="NCBI Taxonomy" id="400682"/>
    <lineage>
        <taxon>Eukaryota</taxon>
        <taxon>Metazoa</taxon>
        <taxon>Porifera</taxon>
        <taxon>Demospongiae</taxon>
        <taxon>Heteroscleromorpha</taxon>
        <taxon>Haplosclerida</taxon>
        <taxon>Niphatidae</taxon>
        <taxon>Amphimedon</taxon>
    </lineage>
</organism>
<accession>A0A1X7SJI8</accession>
<evidence type="ECO:0000313" key="2">
    <source>
        <dbReference type="EnsemblMetazoa" id="Aqu2.1.02281_001"/>
    </source>
</evidence>
<dbReference type="InParanoid" id="A0A1X7SJI8"/>
<dbReference type="Pfam" id="PF12781">
    <property type="entry name" value="AAA_9"/>
    <property type="match status" value="1"/>
</dbReference>
<name>A0A1X7SJI8_AMPQE</name>
<dbReference type="InterPro" id="IPR035706">
    <property type="entry name" value="AAA_9"/>
</dbReference>